<feature type="signal peptide" evidence="1">
    <location>
        <begin position="1"/>
        <end position="22"/>
    </location>
</feature>
<evidence type="ECO:0000313" key="3">
    <source>
        <dbReference type="Proteomes" id="UP000645555"/>
    </source>
</evidence>
<keyword evidence="3" id="KW-1185">Reference proteome</keyword>
<protein>
    <submittedName>
        <fullName evidence="2">Cholesterol esterase</fullName>
    </submittedName>
</protein>
<dbReference type="Pfam" id="PF19741">
    <property type="entry name" value="DUF6230"/>
    <property type="match status" value="1"/>
</dbReference>
<accession>A0A918KWN0</accession>
<dbReference type="Proteomes" id="UP000645555">
    <property type="component" value="Unassembled WGS sequence"/>
</dbReference>
<keyword evidence="1" id="KW-0732">Signal</keyword>
<name>A0A918KWN0_9ACTN</name>
<evidence type="ECO:0000313" key="2">
    <source>
        <dbReference type="EMBL" id="GGX76785.1"/>
    </source>
</evidence>
<sequence length="185" mass="18271">MLVPCTLAVGALGIAIAQGALAASFAVSGSAFKVSASEITAEGVSSFPSSVGGSANDARPVLLAGVKSGTVSDVCVSLKQRLPLVGDITMLVRSGADKPLEGTNLVVNADALTGGGGRVTGVEAGRDASTLTAAPGVTGPRGTFGVQASTAVARDVRSTAYAANGGTLTLEKLEIEFSRTGKQCF</sequence>
<evidence type="ECO:0000256" key="1">
    <source>
        <dbReference type="SAM" id="SignalP"/>
    </source>
</evidence>
<feature type="chain" id="PRO_5037823840" evidence="1">
    <location>
        <begin position="23"/>
        <end position="185"/>
    </location>
</feature>
<dbReference type="AlphaFoldDB" id="A0A918KWN0"/>
<proteinExistence type="predicted"/>
<comment type="caution">
    <text evidence="2">The sequence shown here is derived from an EMBL/GenBank/DDBJ whole genome shotgun (WGS) entry which is preliminary data.</text>
</comment>
<gene>
    <name evidence="2" type="ORF">GCM10010515_50970</name>
</gene>
<reference evidence="2" key="1">
    <citation type="journal article" date="2014" name="Int. J. Syst. Evol. Microbiol.">
        <title>Complete genome sequence of Corynebacterium casei LMG S-19264T (=DSM 44701T), isolated from a smear-ripened cheese.</title>
        <authorList>
            <consortium name="US DOE Joint Genome Institute (JGI-PGF)"/>
            <person name="Walter F."/>
            <person name="Albersmeier A."/>
            <person name="Kalinowski J."/>
            <person name="Ruckert C."/>
        </authorList>
    </citation>
    <scope>NUCLEOTIDE SEQUENCE</scope>
    <source>
        <strain evidence="2">JCM 4956</strain>
    </source>
</reference>
<dbReference type="InterPro" id="IPR046198">
    <property type="entry name" value="DUF6230"/>
</dbReference>
<dbReference type="EMBL" id="BMWD01000019">
    <property type="protein sequence ID" value="GGX76785.1"/>
    <property type="molecule type" value="Genomic_DNA"/>
</dbReference>
<organism evidence="2 3">
    <name type="scientific">Streptomyces fructofermentans</name>
    <dbReference type="NCBI Taxonomy" id="152141"/>
    <lineage>
        <taxon>Bacteria</taxon>
        <taxon>Bacillati</taxon>
        <taxon>Actinomycetota</taxon>
        <taxon>Actinomycetes</taxon>
        <taxon>Kitasatosporales</taxon>
        <taxon>Streptomycetaceae</taxon>
        <taxon>Streptomyces</taxon>
    </lineage>
</organism>
<reference evidence="2" key="2">
    <citation type="submission" date="2020-09" db="EMBL/GenBank/DDBJ databases">
        <authorList>
            <person name="Sun Q."/>
            <person name="Ohkuma M."/>
        </authorList>
    </citation>
    <scope>NUCLEOTIDE SEQUENCE</scope>
    <source>
        <strain evidence="2">JCM 4956</strain>
    </source>
</reference>